<dbReference type="SMART" id="SM00913">
    <property type="entry name" value="IBN_N"/>
    <property type="match status" value="1"/>
</dbReference>
<dbReference type="Gene3D" id="1.25.10.10">
    <property type="entry name" value="Leucine-rich Repeat Variant"/>
    <property type="match status" value="1"/>
</dbReference>
<dbReference type="SUPFAM" id="SSF48371">
    <property type="entry name" value="ARM repeat"/>
    <property type="match status" value="1"/>
</dbReference>
<evidence type="ECO:0000256" key="2">
    <source>
        <dbReference type="ARBA" id="ARBA00004496"/>
    </source>
</evidence>
<comment type="similarity">
    <text evidence="3">Belongs to the XPO2/CSE1 family.</text>
</comment>
<feature type="domain" description="Importin N-terminal" evidence="13">
    <location>
        <begin position="74"/>
        <end position="147"/>
    </location>
</feature>
<proteinExistence type="inferred from homology"/>
<dbReference type="GO" id="GO:0006611">
    <property type="term" value="P:protein export from nucleus"/>
    <property type="evidence" value="ECO:0007669"/>
    <property type="project" value="TreeGrafter"/>
</dbReference>
<accession>A0A8B9K0J3</accession>
<dbReference type="PROSITE" id="PS50166">
    <property type="entry name" value="IMPORTIN_B_NT"/>
    <property type="match status" value="1"/>
</dbReference>
<evidence type="ECO:0000256" key="4">
    <source>
        <dbReference type="ARBA" id="ARBA00018945"/>
    </source>
</evidence>
<dbReference type="PANTHER" id="PTHR10997:SF8">
    <property type="entry name" value="EXPORTIN-2"/>
    <property type="match status" value="1"/>
</dbReference>
<dbReference type="InterPro" id="IPR016024">
    <property type="entry name" value="ARM-type_fold"/>
</dbReference>
<protein>
    <recommendedName>
        <fullName evidence="4">Exportin-2</fullName>
    </recommendedName>
    <alternativeName>
        <fullName evidence="10">Chromosome segregation 1-like protein</fullName>
    </alternativeName>
    <alternativeName>
        <fullName evidence="9">Importin-alpha re-exporter</fullName>
    </alternativeName>
</protein>
<evidence type="ECO:0000256" key="9">
    <source>
        <dbReference type="ARBA" id="ARBA00030693"/>
    </source>
</evidence>
<comment type="function">
    <text evidence="11">Export receptor for importin alpha. Mediates importin-alpha re-export from the nucleus to the cytoplasm after import substrates have been released into the nucleoplasm. Negatively regulates fluid secretion and plays a role in fluid homeostasis by down-regulating cftr activity.</text>
</comment>
<sequence>MHLLETCFLHLISYKWLPQLSEVVFPHRSIMVICLFLDCVKVTSTMELNDANLQTLTEYLQKTLNPDPLVRRPAEKFLESVEGNQNYPLLLLTTLEKSQDEVIRVCAAVTFKNYIKRNWRIVEDEPNKISDPDRTAIKANIVNLMLTSPEQIQKQLSDAISIIGREDFPQKWPDLLTEMVNRFQGGDFHIINGVLRTAHSLFKRYRHEFKSNELWMEIKLVLDTFAQPLTELFKATIDLCQTHATDVNALKVLFSSLTLISKLFYKEAGLLELLKSQICDNAALYAQKYDEEFQPYLPRFVTAIWNLLVTTGQEVKYDLLVSNAIQFLASVCERPHYKHLFEDQNTLTSICEKVIVPNMEFRSADEEAFEDNSEEYIIRDLEGSDIDTRRRAACDLVRGLCKFFEGPVTAIFSGYVNSMLTEYAKNPSVNWKHKDAAIYLVTSLASKAQTQKHGITQANELVNLSEFFVNHILPDLRSPNVNEFPVLKSDAIKYVMTFRSQLPKEQLLETVPLLVAHLRAESTVQHTYAAHALERLFTMRGPNNSTLISAAEMAPFTEQLLNNLFNALAILGSSENEYIMKAIMRSFSLLQEAIVPYIPTLIGQLTHKLLQVSKNPSKPHFNHYLFESLCLSIRITCKANPVSVSSFEEALFPVFTEILQSDVQEFVPYVFQVMSLLLEIHTNNIPSSYMALFPHLLQPVLWERTGNIPPLVRLLQAYLEKGGATIASSAADKIPGLLGVFQKLIASKANDHQGFYLLNSIVEHMPPESITQYRKQIFILLFQRLQSSKTTKFLKSFMVFINLYCVKYGAIALQEIFDDIQPKMFGMVLEKIVIPEVQKVSGQVEKKICAVGITKILTECPAMMDTEYTKLWPLVLQALIGLFELPEDDSIPDDEHFIDIEDTPGYQTAFSQLAFAGKKEHDPIGDAVSNPKILLAQSLHKLSTACPGRVPSMLSTSLNTEALQFLQGYLQAASVQLV</sequence>
<evidence type="ECO:0000259" key="13">
    <source>
        <dbReference type="PROSITE" id="PS50166"/>
    </source>
</evidence>
<evidence type="ECO:0000256" key="5">
    <source>
        <dbReference type="ARBA" id="ARBA00022448"/>
    </source>
</evidence>
<name>A0A8B9K0J3_ASTMX</name>
<evidence type="ECO:0000256" key="1">
    <source>
        <dbReference type="ARBA" id="ARBA00004123"/>
    </source>
</evidence>
<reference evidence="14" key="1">
    <citation type="submission" date="2025-08" db="UniProtKB">
        <authorList>
            <consortium name="Ensembl"/>
        </authorList>
    </citation>
    <scope>IDENTIFICATION</scope>
</reference>
<dbReference type="GO" id="GO:0005829">
    <property type="term" value="C:cytosol"/>
    <property type="evidence" value="ECO:0007669"/>
    <property type="project" value="TreeGrafter"/>
</dbReference>
<dbReference type="Pfam" id="PF03810">
    <property type="entry name" value="IBN_N"/>
    <property type="match status" value="1"/>
</dbReference>
<keyword evidence="7" id="KW-0653">Protein transport</keyword>
<comment type="subcellular location">
    <subcellularLocation>
        <location evidence="2">Cytoplasm</location>
    </subcellularLocation>
    <subcellularLocation>
        <location evidence="1">Nucleus</location>
    </subcellularLocation>
</comment>
<evidence type="ECO:0000256" key="8">
    <source>
        <dbReference type="ARBA" id="ARBA00023242"/>
    </source>
</evidence>
<keyword evidence="8" id="KW-0539">Nucleus</keyword>
<evidence type="ECO:0000256" key="10">
    <source>
        <dbReference type="ARBA" id="ARBA00032265"/>
    </source>
</evidence>
<dbReference type="GO" id="GO:0031267">
    <property type="term" value="F:small GTPase binding"/>
    <property type="evidence" value="ECO:0007669"/>
    <property type="project" value="InterPro"/>
</dbReference>
<evidence type="ECO:0000256" key="11">
    <source>
        <dbReference type="ARBA" id="ARBA00056690"/>
    </source>
</evidence>
<evidence type="ECO:0000256" key="3">
    <source>
        <dbReference type="ARBA" id="ARBA00008669"/>
    </source>
</evidence>
<evidence type="ECO:0000256" key="7">
    <source>
        <dbReference type="ARBA" id="ARBA00022927"/>
    </source>
</evidence>
<evidence type="ECO:0000313" key="15">
    <source>
        <dbReference type="Proteomes" id="UP000694621"/>
    </source>
</evidence>
<evidence type="ECO:0000256" key="12">
    <source>
        <dbReference type="ARBA" id="ARBA00063432"/>
    </source>
</evidence>
<dbReference type="Pfam" id="PF08506">
    <property type="entry name" value="Cse1"/>
    <property type="match status" value="2"/>
</dbReference>
<evidence type="ECO:0000313" key="14">
    <source>
        <dbReference type="Ensembl" id="ENSAMXP00005030077.1"/>
    </source>
</evidence>
<dbReference type="GO" id="GO:0006606">
    <property type="term" value="P:protein import into nucleus"/>
    <property type="evidence" value="ECO:0007669"/>
    <property type="project" value="TreeGrafter"/>
</dbReference>
<dbReference type="InterPro" id="IPR011989">
    <property type="entry name" value="ARM-like"/>
</dbReference>
<dbReference type="InterPro" id="IPR013713">
    <property type="entry name" value="XPO2_central"/>
</dbReference>
<dbReference type="InterPro" id="IPR001494">
    <property type="entry name" value="Importin-beta_N"/>
</dbReference>
<dbReference type="Proteomes" id="UP000694621">
    <property type="component" value="Unplaced"/>
</dbReference>
<comment type="subunit">
    <text evidence="12">Interacts with cftr.</text>
</comment>
<dbReference type="Pfam" id="PF03378">
    <property type="entry name" value="CAS_CSE1"/>
    <property type="match status" value="1"/>
</dbReference>
<dbReference type="AlphaFoldDB" id="A0A8B9K0J3"/>
<organism evidence="14 15">
    <name type="scientific">Astyanax mexicanus</name>
    <name type="common">Blind cave fish</name>
    <name type="synonym">Astyanax fasciatus mexicanus</name>
    <dbReference type="NCBI Taxonomy" id="7994"/>
    <lineage>
        <taxon>Eukaryota</taxon>
        <taxon>Metazoa</taxon>
        <taxon>Chordata</taxon>
        <taxon>Craniata</taxon>
        <taxon>Vertebrata</taxon>
        <taxon>Euteleostomi</taxon>
        <taxon>Actinopterygii</taxon>
        <taxon>Neopterygii</taxon>
        <taxon>Teleostei</taxon>
        <taxon>Ostariophysi</taxon>
        <taxon>Characiformes</taxon>
        <taxon>Characoidei</taxon>
        <taxon>Acestrorhamphidae</taxon>
        <taxon>Acestrorhamphinae</taxon>
        <taxon>Astyanax</taxon>
    </lineage>
</organism>
<dbReference type="GO" id="GO:0005049">
    <property type="term" value="F:nuclear export signal receptor activity"/>
    <property type="evidence" value="ECO:0007669"/>
    <property type="project" value="TreeGrafter"/>
</dbReference>
<dbReference type="FunFam" id="1.25.10.10:FF:000057">
    <property type="entry name" value="Exportin-2 isoform 1"/>
    <property type="match status" value="1"/>
</dbReference>
<dbReference type="InterPro" id="IPR005043">
    <property type="entry name" value="XPO2_C"/>
</dbReference>
<keyword evidence="6" id="KW-0963">Cytoplasm</keyword>
<dbReference type="Ensembl" id="ENSAMXT00005032942.1">
    <property type="protein sequence ID" value="ENSAMXP00005030077.1"/>
    <property type="gene ID" value="ENSAMXG00005014012.1"/>
</dbReference>
<keyword evidence="5" id="KW-0813">Transport</keyword>
<dbReference type="GO" id="GO:0005635">
    <property type="term" value="C:nuclear envelope"/>
    <property type="evidence" value="ECO:0007669"/>
    <property type="project" value="TreeGrafter"/>
</dbReference>
<evidence type="ECO:0000256" key="6">
    <source>
        <dbReference type="ARBA" id="ARBA00022490"/>
    </source>
</evidence>
<dbReference type="PANTHER" id="PTHR10997">
    <property type="entry name" value="IMPORTIN-7, 8, 11"/>
    <property type="match status" value="1"/>
</dbReference>
<gene>
    <name evidence="14" type="primary">cse1l</name>
</gene>